<dbReference type="Proteomes" id="UP000037460">
    <property type="component" value="Unassembled WGS sequence"/>
</dbReference>
<feature type="transmembrane region" description="Helical" evidence="1">
    <location>
        <begin position="21"/>
        <end position="40"/>
    </location>
</feature>
<evidence type="ECO:0000313" key="3">
    <source>
        <dbReference type="Proteomes" id="UP000037460"/>
    </source>
</evidence>
<evidence type="ECO:0000256" key="1">
    <source>
        <dbReference type="SAM" id="Phobius"/>
    </source>
</evidence>
<sequence length="180" mass="18240">MPGTIASLSFVIDMRGRGFAITAWANDLAIISLVTGYVFAATRISFASFICLASSLMMVGLYPLCGRLMGFSSTVAATRAMHSEAKRALCKFARFEEHRKNARAAQMVKFIGTGAANLGSGALNLGASALSSGALKFGTGAVNLGASAVDIGTGAANLSSGALNLGASALSSVLPILEAA</sequence>
<accession>A0A0M0K5V9</accession>
<organism evidence="2 3">
    <name type="scientific">Chrysochromulina tobinii</name>
    <dbReference type="NCBI Taxonomy" id="1460289"/>
    <lineage>
        <taxon>Eukaryota</taxon>
        <taxon>Haptista</taxon>
        <taxon>Haptophyta</taxon>
        <taxon>Prymnesiophyceae</taxon>
        <taxon>Prymnesiales</taxon>
        <taxon>Chrysochromulinaceae</taxon>
        <taxon>Chrysochromulina</taxon>
    </lineage>
</organism>
<keyword evidence="1" id="KW-1133">Transmembrane helix</keyword>
<dbReference type="AlphaFoldDB" id="A0A0M0K5V9"/>
<comment type="caution">
    <text evidence="2">The sequence shown here is derived from an EMBL/GenBank/DDBJ whole genome shotgun (WGS) entry which is preliminary data.</text>
</comment>
<protein>
    <submittedName>
        <fullName evidence="2">Uncharacterized protein</fullName>
    </submittedName>
</protein>
<dbReference type="EMBL" id="JWZX01001299">
    <property type="protein sequence ID" value="KOO34199.1"/>
    <property type="molecule type" value="Genomic_DNA"/>
</dbReference>
<name>A0A0M0K5V9_9EUKA</name>
<reference evidence="3" key="1">
    <citation type="journal article" date="2015" name="PLoS Genet.">
        <title>Genome Sequence and Transcriptome Analyses of Chrysochromulina tobin: Metabolic Tools for Enhanced Algal Fitness in the Prominent Order Prymnesiales (Haptophyceae).</title>
        <authorList>
            <person name="Hovde B.T."/>
            <person name="Deodato C.R."/>
            <person name="Hunsperger H.M."/>
            <person name="Ryken S.A."/>
            <person name="Yost W."/>
            <person name="Jha R.K."/>
            <person name="Patterson J."/>
            <person name="Monnat R.J. Jr."/>
            <person name="Barlow S.B."/>
            <person name="Starkenburg S.R."/>
            <person name="Cattolico R.A."/>
        </authorList>
    </citation>
    <scope>NUCLEOTIDE SEQUENCE</scope>
    <source>
        <strain evidence="3">CCMP291</strain>
    </source>
</reference>
<feature type="transmembrane region" description="Helical" evidence="1">
    <location>
        <begin position="46"/>
        <end position="65"/>
    </location>
</feature>
<gene>
    <name evidence="2" type="ORF">Ctob_010566</name>
</gene>
<evidence type="ECO:0000313" key="2">
    <source>
        <dbReference type="EMBL" id="KOO34199.1"/>
    </source>
</evidence>
<proteinExistence type="predicted"/>
<keyword evidence="1" id="KW-0472">Membrane</keyword>
<keyword evidence="1" id="KW-0812">Transmembrane</keyword>
<keyword evidence="3" id="KW-1185">Reference proteome</keyword>